<feature type="domain" description="Pseudouridine synthase I TruA alpha/beta" evidence="8">
    <location>
        <begin position="52"/>
        <end position="148"/>
    </location>
</feature>
<keyword evidence="2 4" id="KW-0819">tRNA processing</keyword>
<dbReference type="InterPro" id="IPR020094">
    <property type="entry name" value="TruA/RsuA/RluB/E/F_N"/>
</dbReference>
<evidence type="ECO:0000313" key="9">
    <source>
        <dbReference type="EMBL" id="SPQ01727.1"/>
    </source>
</evidence>
<evidence type="ECO:0000256" key="6">
    <source>
        <dbReference type="PIRSR" id="PIRSR001430-2"/>
    </source>
</evidence>
<reference evidence="10" key="1">
    <citation type="submission" date="2018-03" db="EMBL/GenBank/DDBJ databases">
        <authorList>
            <person name="Zecchin S."/>
        </authorList>
    </citation>
    <scope>NUCLEOTIDE SEQUENCE [LARGE SCALE GENOMIC DNA]</scope>
</reference>
<dbReference type="PANTHER" id="PTHR11142:SF0">
    <property type="entry name" value="TRNA PSEUDOURIDINE SYNTHASE-LIKE 1"/>
    <property type="match status" value="1"/>
</dbReference>
<evidence type="ECO:0000256" key="3">
    <source>
        <dbReference type="ARBA" id="ARBA00023235"/>
    </source>
</evidence>
<dbReference type="GO" id="GO:0003723">
    <property type="term" value="F:RNA binding"/>
    <property type="evidence" value="ECO:0007669"/>
    <property type="project" value="InterPro"/>
</dbReference>
<dbReference type="SUPFAM" id="SSF55120">
    <property type="entry name" value="Pseudouridine synthase"/>
    <property type="match status" value="1"/>
</dbReference>
<dbReference type="AlphaFoldDB" id="A0A2U3QK01"/>
<feature type="binding site" evidence="4 6">
    <location>
        <position position="154"/>
    </location>
    <ligand>
        <name>substrate</name>
    </ligand>
</feature>
<organism evidence="9 10">
    <name type="scientific">Candidatus Sulfobium mesophilum</name>
    <dbReference type="NCBI Taxonomy" id="2016548"/>
    <lineage>
        <taxon>Bacteria</taxon>
        <taxon>Pseudomonadati</taxon>
        <taxon>Nitrospirota</taxon>
        <taxon>Nitrospiria</taxon>
        <taxon>Nitrospirales</taxon>
        <taxon>Nitrospiraceae</taxon>
        <taxon>Candidatus Sulfobium</taxon>
    </lineage>
</organism>
<dbReference type="Proteomes" id="UP000245125">
    <property type="component" value="Unassembled WGS sequence"/>
</dbReference>
<evidence type="ECO:0000256" key="1">
    <source>
        <dbReference type="ARBA" id="ARBA00009375"/>
    </source>
</evidence>
<keyword evidence="10" id="KW-1185">Reference proteome</keyword>
<comment type="caution">
    <text evidence="4">Lacks conserved residue(s) required for the propagation of feature annotation.</text>
</comment>
<evidence type="ECO:0000259" key="8">
    <source>
        <dbReference type="Pfam" id="PF01416"/>
    </source>
</evidence>
<dbReference type="CDD" id="cd02570">
    <property type="entry name" value="PseudoU_synth_EcTruA"/>
    <property type="match status" value="1"/>
</dbReference>
<dbReference type="PIRSF" id="PIRSF001430">
    <property type="entry name" value="tRNA_psdUrid_synth"/>
    <property type="match status" value="1"/>
</dbReference>
<comment type="subunit">
    <text evidence="4">Homodimer.</text>
</comment>
<evidence type="ECO:0000256" key="4">
    <source>
        <dbReference type="HAMAP-Rule" id="MF_00171"/>
    </source>
</evidence>
<evidence type="ECO:0000256" key="5">
    <source>
        <dbReference type="PIRSR" id="PIRSR001430-1"/>
    </source>
</evidence>
<accession>A0A2U3QK01</accession>
<proteinExistence type="inferred from homology"/>
<dbReference type="Pfam" id="PF01416">
    <property type="entry name" value="PseudoU_synth_1"/>
    <property type="match status" value="2"/>
</dbReference>
<dbReference type="GO" id="GO:0031119">
    <property type="term" value="P:tRNA pseudouridine synthesis"/>
    <property type="evidence" value="ECO:0007669"/>
    <property type="project" value="UniProtKB-UniRule"/>
</dbReference>
<comment type="catalytic activity">
    <reaction evidence="4 7">
        <text>uridine(38/39/40) in tRNA = pseudouridine(38/39/40) in tRNA</text>
        <dbReference type="Rhea" id="RHEA:22376"/>
        <dbReference type="Rhea" id="RHEA-COMP:10085"/>
        <dbReference type="Rhea" id="RHEA-COMP:10087"/>
        <dbReference type="ChEBI" id="CHEBI:65314"/>
        <dbReference type="ChEBI" id="CHEBI:65315"/>
        <dbReference type="EC" id="5.4.99.12"/>
    </reaction>
</comment>
<dbReference type="FunFam" id="3.30.70.580:FF:000001">
    <property type="entry name" value="tRNA pseudouridine synthase A"/>
    <property type="match status" value="1"/>
</dbReference>
<evidence type="ECO:0000313" key="10">
    <source>
        <dbReference type="Proteomes" id="UP000245125"/>
    </source>
</evidence>
<comment type="function">
    <text evidence="4">Formation of pseudouridine at positions 38, 39 and 40 in the anticodon stem and loop of transfer RNAs.</text>
</comment>
<feature type="active site" description="Nucleophile" evidence="4 5">
    <location>
        <position position="96"/>
    </location>
</feature>
<dbReference type="NCBIfam" id="TIGR00071">
    <property type="entry name" value="hisT_truA"/>
    <property type="match status" value="1"/>
</dbReference>
<sequence>MSIDILFSIIKSRWPPCQKIKKVVYISFCLHDLTYHRHSLKIKSMRYIKLLIEYDGTNYHGWQSQKGGGTIQDIISQKIQSITGEEIRLTGASRTDAGVHALGQVAVFGSGSRLGSEVIMRALNANLPSDIRILDAEETEDNFHPRYDATRKSYFYIISQSRQHSAFLQRYVWHLHSSVDIEHATEAASLLIGEHDFSSFRGAGCGAKHPVRTVYSLDISRLKEIGFMTFPVKGNFIKITIEANAFLRHMVRNIVGTLMEVGRGRISVAEFSRILDACDRTMAGPTAPAQGLFLEKITY</sequence>
<comment type="similarity">
    <text evidence="1 4 7">Belongs to the tRNA pseudouridine synthase TruA family.</text>
</comment>
<dbReference type="EMBL" id="OUUY01000118">
    <property type="protein sequence ID" value="SPQ01727.1"/>
    <property type="molecule type" value="Genomic_DNA"/>
</dbReference>
<dbReference type="InterPro" id="IPR020095">
    <property type="entry name" value="PsdUridine_synth_TruA_C"/>
</dbReference>
<dbReference type="GO" id="GO:0160147">
    <property type="term" value="F:tRNA pseudouridine(38-40) synthase activity"/>
    <property type="evidence" value="ECO:0007669"/>
    <property type="project" value="UniProtKB-EC"/>
</dbReference>
<name>A0A2U3QK01_9BACT</name>
<gene>
    <name evidence="4 9" type="primary">truA</name>
    <name evidence="9" type="ORF">NBG4_690005</name>
</gene>
<dbReference type="InterPro" id="IPR020097">
    <property type="entry name" value="PsdUridine_synth_TruA_a/b_dom"/>
</dbReference>
<dbReference type="Gene3D" id="3.30.70.660">
    <property type="entry name" value="Pseudouridine synthase I, catalytic domain, C-terminal subdomain"/>
    <property type="match status" value="1"/>
</dbReference>
<dbReference type="InterPro" id="IPR001406">
    <property type="entry name" value="PsdUridine_synth_TruA"/>
</dbReference>
<dbReference type="EC" id="5.4.99.12" evidence="4"/>
<dbReference type="InterPro" id="IPR020103">
    <property type="entry name" value="PsdUridine_synth_cat_dom_sf"/>
</dbReference>
<protein>
    <recommendedName>
        <fullName evidence="4">tRNA pseudouridine synthase A</fullName>
        <ecNumber evidence="4">5.4.99.12</ecNumber>
    </recommendedName>
    <alternativeName>
        <fullName evidence="4">tRNA pseudouridine(38-40) synthase</fullName>
    </alternativeName>
    <alternativeName>
        <fullName evidence="4">tRNA pseudouridylate synthase I</fullName>
    </alternativeName>
    <alternativeName>
        <fullName evidence="4">tRNA-uridine isomerase I</fullName>
    </alternativeName>
</protein>
<keyword evidence="3 4" id="KW-0413">Isomerase</keyword>
<evidence type="ECO:0000256" key="2">
    <source>
        <dbReference type="ARBA" id="ARBA00022694"/>
    </source>
</evidence>
<feature type="domain" description="Pseudouridine synthase I TruA alpha/beta" evidence="8">
    <location>
        <begin position="187"/>
        <end position="299"/>
    </location>
</feature>
<evidence type="ECO:0000256" key="7">
    <source>
        <dbReference type="RuleBase" id="RU003792"/>
    </source>
</evidence>
<dbReference type="Gene3D" id="3.30.70.580">
    <property type="entry name" value="Pseudouridine synthase I, catalytic domain, N-terminal subdomain"/>
    <property type="match status" value="1"/>
</dbReference>
<dbReference type="HAMAP" id="MF_00171">
    <property type="entry name" value="TruA"/>
    <property type="match status" value="1"/>
</dbReference>
<dbReference type="PANTHER" id="PTHR11142">
    <property type="entry name" value="PSEUDOURIDYLATE SYNTHASE"/>
    <property type="match status" value="1"/>
</dbReference>